<keyword evidence="2" id="KW-1185">Reference proteome</keyword>
<dbReference type="RefSeq" id="WP_331255517.1">
    <property type="nucleotide sequence ID" value="NZ_CP133270.1"/>
</dbReference>
<protein>
    <recommendedName>
        <fullName evidence="3">Ig-like domain-containing protein</fullName>
    </recommendedName>
</protein>
<dbReference type="EMBL" id="CP133270">
    <property type="protein sequence ID" value="WVX66673.1"/>
    <property type="molecule type" value="Genomic_DNA"/>
</dbReference>
<sequence>MKIIQSAIVLLSFSNFTLNAEDRFLVECPNSKVNPIACNDTECTAKIHIELPNQKETFVVAHKTIEVPPSKDKSVTFTQPSASLNEGNLRCTVTRNDKIPLEFDWTWSEIHAEVTKIDPSSRPIPKCGATANGMSCLLN</sequence>
<evidence type="ECO:0000313" key="2">
    <source>
        <dbReference type="Proteomes" id="UP001330434"/>
    </source>
</evidence>
<evidence type="ECO:0000313" key="1">
    <source>
        <dbReference type="EMBL" id="WVX66673.1"/>
    </source>
</evidence>
<proteinExistence type="predicted"/>
<reference evidence="1 2" key="1">
    <citation type="journal article" date="2024" name="Environ. Microbiol.">
        <title>Novel evolutionary insights on the interactions of the Holosporales (Alphaproteobacteria) with eukaryotic hosts from comparative genomics.</title>
        <authorList>
            <person name="Giovannini M."/>
            <person name="Petroni G."/>
            <person name="Castelli M."/>
        </authorList>
    </citation>
    <scope>NUCLEOTIDE SEQUENCE [LARGE SCALE GENOMIC DNA]</scope>
    <source>
        <strain evidence="1 2">US_Bl 15I1</strain>
    </source>
</reference>
<accession>A0ABZ2C4T0</accession>
<dbReference type="Proteomes" id="UP001330434">
    <property type="component" value="Chromosome"/>
</dbReference>
<organism evidence="1 2">
    <name type="scientific">Candidatus Bealeia paramacronuclearis</name>
    <dbReference type="NCBI Taxonomy" id="1921001"/>
    <lineage>
        <taxon>Bacteria</taxon>
        <taxon>Pseudomonadati</taxon>
        <taxon>Pseudomonadota</taxon>
        <taxon>Alphaproteobacteria</taxon>
        <taxon>Holosporales</taxon>
        <taxon>Holosporaceae</taxon>
        <taxon>Candidatus Bealeia</taxon>
    </lineage>
</organism>
<name>A0ABZ2C4T0_9PROT</name>
<evidence type="ECO:0008006" key="3">
    <source>
        <dbReference type="Google" id="ProtNLM"/>
    </source>
</evidence>
<gene>
    <name evidence="1" type="ORF">Bealeia1_00855</name>
</gene>